<name>A0ABT8TY53_9FLAO</name>
<comment type="caution">
    <text evidence="1">The sequence shown here is derived from an EMBL/GenBank/DDBJ whole genome shotgun (WGS) entry which is preliminary data.</text>
</comment>
<gene>
    <name evidence="1" type="ORF">QWT87_02375</name>
</gene>
<evidence type="ECO:0000313" key="2">
    <source>
        <dbReference type="Proteomes" id="UP001168128"/>
    </source>
</evidence>
<dbReference type="Proteomes" id="UP001168128">
    <property type="component" value="Unassembled WGS sequence"/>
</dbReference>
<keyword evidence="2" id="KW-1185">Reference proteome</keyword>
<evidence type="ECO:0008006" key="3">
    <source>
        <dbReference type="Google" id="ProtNLM"/>
    </source>
</evidence>
<evidence type="ECO:0000313" key="1">
    <source>
        <dbReference type="EMBL" id="MDO3423717.1"/>
    </source>
</evidence>
<dbReference type="EMBL" id="JAULSJ010000002">
    <property type="protein sequence ID" value="MDO3423717.1"/>
    <property type="molecule type" value="Genomic_DNA"/>
</dbReference>
<dbReference type="RefSeq" id="WP_302713250.1">
    <property type="nucleotide sequence ID" value="NZ_JAULSJ010000002.1"/>
</dbReference>
<proteinExistence type="predicted"/>
<dbReference type="Gene3D" id="1.10.30.50">
    <property type="match status" value="1"/>
</dbReference>
<reference evidence="1" key="1">
    <citation type="submission" date="2023-07" db="EMBL/GenBank/DDBJ databases">
        <title>AMR profile of multidrug- resistance Chryseobacterium gambrini related strain.</title>
        <authorList>
            <person name="Kirdat K."/>
            <person name="Bhatt A."/>
            <person name="Kuyare S."/>
            <person name="Yadav A."/>
        </authorList>
    </citation>
    <scope>NUCLEOTIDE SEQUENCE</scope>
    <source>
        <strain evidence="1">APV-1</strain>
    </source>
</reference>
<accession>A0ABT8TY53</accession>
<organism evidence="1 2">
    <name type="scientific">Chryseobacterium urinae</name>
    <dbReference type="NCBI Taxonomy" id="3058400"/>
    <lineage>
        <taxon>Bacteria</taxon>
        <taxon>Pseudomonadati</taxon>
        <taxon>Bacteroidota</taxon>
        <taxon>Flavobacteriia</taxon>
        <taxon>Flavobacteriales</taxon>
        <taxon>Weeksellaceae</taxon>
        <taxon>Chryseobacterium group</taxon>
        <taxon>Chryseobacterium</taxon>
    </lineage>
</organism>
<sequence>MIYVKFNKSAFDYHKIIVEKVFDTIVKIKYIERGDKKNKNKIYLNTDFLDFLNDNKKELIGGIPIELYNLDKDFKNLSINKNELKNIKSFLLETGYKNFQKNHSKEFLNLIGVDTCVYCNRNYTLNISKTHARAELDHWYPKNEFPLLALSFYNLIPSCHSCNHIKGKAGDWSKALDEYVHPYFKEHNEGFNFSFFYNKKLDSLKIEAKAYKKSIKTGKTLEFNKINEKYNANAEKELRDLLDLRYKYSSNYIKILTQDTFQGLRISKDEIYRLVFGIEIKEENYHKRPFSKFKKDIIDKILLIDDIGYKKKT</sequence>
<protein>
    <recommendedName>
        <fullName evidence="3">HNH domain-containing protein</fullName>
    </recommendedName>
</protein>